<dbReference type="InterPro" id="IPR049166">
    <property type="entry name" value="GH39_cat"/>
</dbReference>
<dbReference type="Proteomes" id="UP000695000">
    <property type="component" value="Unplaced"/>
</dbReference>
<accession>A0ABM1M4F2</accession>
<evidence type="ECO:0000313" key="8">
    <source>
        <dbReference type="RefSeq" id="XP_017769452.1"/>
    </source>
</evidence>
<dbReference type="GeneID" id="108557457"/>
<keyword evidence="3" id="KW-0326">Glycosidase</keyword>
<sequence length="601" mass="69241">MLITIIVSSIIISAFSNANETYSIHIDYSSSEAKIEPFWQSTGFSPPKGEVDTYLLSQDSKTNIAIIGALPNRGIKQIRVHWLLDLIKTDNSDFNYVNLDLVLDWMHFQSLSPRFELMGFPNNLFSKNVKNVTTFWSHFTETTVKRYIDRYGLNIVEKWSFETWNEPDLKMYNILNYTLNEYKSYVFGCRKGLDKAVKKNDSVLRLGGPAGVFKDFVHHPLCWGLLEMCNSIRDCPLQYISFHKKGDGSAGRLVSKDLQFLDHFHETYPNLKHIPIANDEADILTNWSLEEEWRADAKYAALVARVIIEHYREVIQKRGIAIEILSNDNGFMNYNPHFFTQRTLLARFQMNNTIPPHTQFFFKPVYSVMGLLSYLKGHSVAINKTSPLINAIASRTRRTFSALVVYSNETEADFSDTTIRITLKNLSVNCKYVIYTINNLETNPYSVWNAAGAPVYPDTDLRWKMRSQQLPFRVLGPDSANSTNLEIVLNITMPSVYLIHACNSSIKAPGPTTHLQVRMVQDNEVLLIWKDDRVKSRCIKTYVVEFCAGSEYTRINEMDVIFLSYQYELPGDVGLRGWFRVKAVDYWNRSGPYSDPVYYQE</sequence>
<evidence type="ECO:0000256" key="4">
    <source>
        <dbReference type="SAM" id="SignalP"/>
    </source>
</evidence>
<dbReference type="PRINTS" id="PR00745">
    <property type="entry name" value="GLHYDRLASE39"/>
</dbReference>
<dbReference type="PANTHER" id="PTHR12631">
    <property type="entry name" value="ALPHA-L-IDURONIDASE"/>
    <property type="match status" value="1"/>
</dbReference>
<evidence type="ECO:0000256" key="3">
    <source>
        <dbReference type="ARBA" id="ARBA00023295"/>
    </source>
</evidence>
<dbReference type="SUPFAM" id="SSF51011">
    <property type="entry name" value="Glycosyl hydrolase domain"/>
    <property type="match status" value="1"/>
</dbReference>
<evidence type="ECO:0000256" key="2">
    <source>
        <dbReference type="ARBA" id="ARBA00022801"/>
    </source>
</evidence>
<dbReference type="PROSITE" id="PS01027">
    <property type="entry name" value="GLYCOSYL_HYDROL_F39"/>
    <property type="match status" value="1"/>
</dbReference>
<dbReference type="PANTHER" id="PTHR12631:SF8">
    <property type="entry name" value="ALPHA-L-IDURONIDASE"/>
    <property type="match status" value="1"/>
</dbReference>
<keyword evidence="7" id="KW-1185">Reference proteome</keyword>
<keyword evidence="4" id="KW-0732">Signal</keyword>
<keyword evidence="2" id="KW-0378">Hydrolase</keyword>
<dbReference type="InterPro" id="IPR049167">
    <property type="entry name" value="GH39_C"/>
</dbReference>
<dbReference type="CDD" id="cd00063">
    <property type="entry name" value="FN3"/>
    <property type="match status" value="1"/>
</dbReference>
<feature type="domain" description="Alpha-L-iduronidase C-terminal" evidence="6">
    <location>
        <begin position="516"/>
        <end position="601"/>
    </location>
</feature>
<dbReference type="InterPro" id="IPR049165">
    <property type="entry name" value="GH39_as"/>
</dbReference>
<dbReference type="InterPro" id="IPR017853">
    <property type="entry name" value="GH"/>
</dbReference>
<dbReference type="InterPro" id="IPR000514">
    <property type="entry name" value="Glyco_hydro_39"/>
</dbReference>
<dbReference type="Gene3D" id="2.60.40.1500">
    <property type="entry name" value="Glycosyl hydrolase domain, family 39"/>
    <property type="match status" value="1"/>
</dbReference>
<feature type="domain" description="Glycosyl hydrolases family 39 N-terminal catalytic" evidence="5">
    <location>
        <begin position="23"/>
        <end position="471"/>
    </location>
</feature>
<dbReference type="Gene3D" id="3.20.20.80">
    <property type="entry name" value="Glycosidases"/>
    <property type="match status" value="1"/>
</dbReference>
<organism evidence="7 8">
    <name type="scientific">Nicrophorus vespilloides</name>
    <name type="common">Boreal carrion beetle</name>
    <dbReference type="NCBI Taxonomy" id="110193"/>
    <lineage>
        <taxon>Eukaryota</taxon>
        <taxon>Metazoa</taxon>
        <taxon>Ecdysozoa</taxon>
        <taxon>Arthropoda</taxon>
        <taxon>Hexapoda</taxon>
        <taxon>Insecta</taxon>
        <taxon>Pterygota</taxon>
        <taxon>Neoptera</taxon>
        <taxon>Endopterygota</taxon>
        <taxon>Coleoptera</taxon>
        <taxon>Polyphaga</taxon>
        <taxon>Staphyliniformia</taxon>
        <taxon>Silphidae</taxon>
        <taxon>Nicrophorinae</taxon>
        <taxon>Nicrophorus</taxon>
    </lineage>
</organism>
<dbReference type="Gene3D" id="2.60.40.10">
    <property type="entry name" value="Immunoglobulins"/>
    <property type="match status" value="1"/>
</dbReference>
<dbReference type="SUPFAM" id="SSF51445">
    <property type="entry name" value="(Trans)glycosidases"/>
    <property type="match status" value="1"/>
</dbReference>
<feature type="chain" id="PRO_5047433508" evidence="4">
    <location>
        <begin position="19"/>
        <end position="601"/>
    </location>
</feature>
<evidence type="ECO:0000313" key="7">
    <source>
        <dbReference type="Proteomes" id="UP000695000"/>
    </source>
</evidence>
<reference evidence="8" key="1">
    <citation type="submission" date="2025-08" db="UniProtKB">
        <authorList>
            <consortium name="RefSeq"/>
        </authorList>
    </citation>
    <scope>IDENTIFICATION</scope>
    <source>
        <tissue evidence="8">Whole Larva</tissue>
    </source>
</reference>
<protein>
    <submittedName>
        <fullName evidence="8">Alpha-L-iduronidase</fullName>
    </submittedName>
</protein>
<name>A0ABM1M4F2_NICVS</name>
<dbReference type="Pfam" id="PF01229">
    <property type="entry name" value="Glyco_hydro_39"/>
    <property type="match status" value="1"/>
</dbReference>
<dbReference type="Pfam" id="PF21200">
    <property type="entry name" value="Glyco_hydro_39_C"/>
    <property type="match status" value="1"/>
</dbReference>
<gene>
    <name evidence="8" type="primary">LOC108557457</name>
</gene>
<dbReference type="InterPro" id="IPR013783">
    <property type="entry name" value="Ig-like_fold"/>
</dbReference>
<evidence type="ECO:0000259" key="6">
    <source>
        <dbReference type="Pfam" id="PF21200"/>
    </source>
</evidence>
<comment type="similarity">
    <text evidence="1">Belongs to the glycosyl hydrolase 39 family.</text>
</comment>
<dbReference type="InterPro" id="IPR051923">
    <property type="entry name" value="Glycosyl_Hydrolase_39"/>
</dbReference>
<proteinExistence type="inferred from homology"/>
<dbReference type="InterPro" id="IPR003961">
    <property type="entry name" value="FN3_dom"/>
</dbReference>
<evidence type="ECO:0000256" key="1">
    <source>
        <dbReference type="ARBA" id="ARBA00008875"/>
    </source>
</evidence>
<feature type="signal peptide" evidence="4">
    <location>
        <begin position="1"/>
        <end position="18"/>
    </location>
</feature>
<dbReference type="RefSeq" id="XP_017769452.1">
    <property type="nucleotide sequence ID" value="XM_017913963.1"/>
</dbReference>
<evidence type="ECO:0000259" key="5">
    <source>
        <dbReference type="Pfam" id="PF01229"/>
    </source>
</evidence>